<dbReference type="AlphaFoldDB" id="A0AAU8ASM2"/>
<dbReference type="EMBL" id="CP123387">
    <property type="protein sequence ID" value="XCC97364.1"/>
    <property type="molecule type" value="Genomic_DNA"/>
</dbReference>
<dbReference type="Pfam" id="PF01298">
    <property type="entry name" value="TbpB_B_D"/>
    <property type="match status" value="1"/>
</dbReference>
<accession>A0AAU8ASM2</accession>
<geneLocation type="plasmid" evidence="2">
    <name>unnamed2</name>
</geneLocation>
<dbReference type="SUPFAM" id="SSF56925">
    <property type="entry name" value="OMPA-like"/>
    <property type="match status" value="1"/>
</dbReference>
<dbReference type="RefSeq" id="WP_353476256.1">
    <property type="nucleotide sequence ID" value="NZ_CP123387.1"/>
</dbReference>
<dbReference type="Gene3D" id="2.40.160.90">
    <property type="match status" value="1"/>
</dbReference>
<sequence length="288" mass="28879">MSLAAACSDGHTSSSKSSGTTGFISFSDVATKGDGTYSASGLAVTTSYKTNADGTVTKVNTPVTQDDITALLTYEGGELTGVTVKTDQGKIILSAANGDVFDVTTVSGGLLIASADGDKTLLIADPDKQGYEYQTFGTWQTGLTGTSRRAGAGSVGARTSASQMPTTGTASYYGDSLGQVITGGDVAVTTSYVAVDTDFDTVEVYSSNTVTADPTTGATIATRPDLDFYAEGAVSGSGFSADIDTGTLTGALDGQFYGGNAQEVGGTFSGTTATSTYVGAFGAVDASR</sequence>
<evidence type="ECO:0000313" key="2">
    <source>
        <dbReference type="EMBL" id="XCC97364.1"/>
    </source>
</evidence>
<gene>
    <name evidence="2" type="ORF">PVT71_25210</name>
</gene>
<organism evidence="2">
    <name type="scientific">Alloyangia sp. H15</name>
    <dbReference type="NCBI Taxonomy" id="3029062"/>
    <lineage>
        <taxon>Bacteria</taxon>
        <taxon>Pseudomonadati</taxon>
        <taxon>Pseudomonadota</taxon>
        <taxon>Alphaproteobacteria</taxon>
        <taxon>Rhodobacterales</taxon>
        <taxon>Roseobacteraceae</taxon>
        <taxon>Alloyangia</taxon>
    </lineage>
</organism>
<protein>
    <submittedName>
        <fullName evidence="2">Transferrin-binding protein-like solute binding protein</fullName>
    </submittedName>
</protein>
<evidence type="ECO:0000259" key="1">
    <source>
        <dbReference type="Pfam" id="PF01298"/>
    </source>
</evidence>
<keyword evidence="2" id="KW-0614">Plasmid</keyword>
<feature type="domain" description="Transferrin-binding protein B C-lobe/N-lobe beta-barrel" evidence="1">
    <location>
        <begin position="164"/>
        <end position="283"/>
    </location>
</feature>
<reference evidence="2" key="1">
    <citation type="submission" date="2023-02" db="EMBL/GenBank/DDBJ databases">
        <title>Description and genomic characterization of Salipiger bruguierae sp. nov., isolated from the sediment of mangrove plant Bruguiera sexangula.</title>
        <authorList>
            <person name="Long M."/>
        </authorList>
    </citation>
    <scope>NUCLEOTIDE SEQUENCE</scope>
    <source>
        <strain evidence="2">H15</strain>
        <plasmid evidence="2">unnamed2</plasmid>
    </source>
</reference>
<dbReference type="InterPro" id="IPR001677">
    <property type="entry name" value="TbpB_B_D"/>
</dbReference>
<dbReference type="InterPro" id="IPR011250">
    <property type="entry name" value="OMP/PagP_B-barrel"/>
</dbReference>
<proteinExistence type="predicted"/>
<name>A0AAU8ASM2_9RHOB</name>